<dbReference type="Proteomes" id="UP000824120">
    <property type="component" value="Chromosome 8"/>
</dbReference>
<comment type="caution">
    <text evidence="2">The sequence shown here is derived from an EMBL/GenBank/DDBJ whole genome shotgun (WGS) entry which is preliminary data.</text>
</comment>
<organism evidence="2 3">
    <name type="scientific">Solanum commersonii</name>
    <name type="common">Commerson's wild potato</name>
    <name type="synonym">Commerson's nightshade</name>
    <dbReference type="NCBI Taxonomy" id="4109"/>
    <lineage>
        <taxon>Eukaryota</taxon>
        <taxon>Viridiplantae</taxon>
        <taxon>Streptophyta</taxon>
        <taxon>Embryophyta</taxon>
        <taxon>Tracheophyta</taxon>
        <taxon>Spermatophyta</taxon>
        <taxon>Magnoliopsida</taxon>
        <taxon>eudicotyledons</taxon>
        <taxon>Gunneridae</taxon>
        <taxon>Pentapetalae</taxon>
        <taxon>asterids</taxon>
        <taxon>lamiids</taxon>
        <taxon>Solanales</taxon>
        <taxon>Solanaceae</taxon>
        <taxon>Solanoideae</taxon>
        <taxon>Solaneae</taxon>
        <taxon>Solanum</taxon>
    </lineage>
</organism>
<gene>
    <name evidence="2" type="ORF">H5410_040647</name>
</gene>
<keyword evidence="1" id="KW-1133">Transmembrane helix</keyword>
<evidence type="ECO:0000256" key="1">
    <source>
        <dbReference type="SAM" id="Phobius"/>
    </source>
</evidence>
<keyword evidence="1" id="KW-0812">Transmembrane</keyword>
<reference evidence="2 3" key="1">
    <citation type="submission" date="2020-09" db="EMBL/GenBank/DDBJ databases">
        <title>De no assembly of potato wild relative species, Solanum commersonii.</title>
        <authorList>
            <person name="Cho K."/>
        </authorList>
    </citation>
    <scope>NUCLEOTIDE SEQUENCE [LARGE SCALE GENOMIC DNA]</scope>
    <source>
        <strain evidence="2">LZ3.2</strain>
        <tissue evidence="2">Leaf</tissue>
    </source>
</reference>
<feature type="transmembrane region" description="Helical" evidence="1">
    <location>
        <begin position="21"/>
        <end position="38"/>
    </location>
</feature>
<dbReference type="OrthoDB" id="1750780at2759"/>
<dbReference type="EMBL" id="JACXVP010000008">
    <property type="protein sequence ID" value="KAG5590133.1"/>
    <property type="molecule type" value="Genomic_DNA"/>
</dbReference>
<name>A0A9J5XQR0_SOLCO</name>
<keyword evidence="3" id="KW-1185">Reference proteome</keyword>
<keyword evidence="1" id="KW-0472">Membrane</keyword>
<protein>
    <submittedName>
        <fullName evidence="2">Uncharacterized protein</fullName>
    </submittedName>
</protein>
<dbReference type="AlphaFoldDB" id="A0A9J5XQR0"/>
<sequence length="286" mass="31561">MAKTHAVARKSSHKNKRKASASIFIDLTLMIFSLPPSLHPSGWAKILSVPMVVYEPLIRLFYVNLRSPKDGEIESLVLDLWPPKEPVASNCDVSIEQAKREIILDPSLPIPSHLGPKDLPFETRVIAHIIATTLLPRVLNTDADDLDDAPVKSKPSSSTSVSTTKPNVALDSLAEMHTKLYAMAITVAQVYDLMTKLTAMSEQVDSLKDLLLSAHFKIDSVKDVTKETGVDVVRIHLRLDQIVKEAIKIATKVQAGSKAISTSLSSRFEEISTRIVNTLTYFLCPR</sequence>
<proteinExistence type="predicted"/>
<accession>A0A9J5XQR0</accession>
<evidence type="ECO:0000313" key="3">
    <source>
        <dbReference type="Proteomes" id="UP000824120"/>
    </source>
</evidence>
<evidence type="ECO:0000313" key="2">
    <source>
        <dbReference type="EMBL" id="KAG5590133.1"/>
    </source>
</evidence>